<dbReference type="PIRSF" id="PIRSF000157">
    <property type="entry name" value="Oxoglu_dh_E1"/>
    <property type="match status" value="1"/>
</dbReference>
<evidence type="ECO:0000256" key="2">
    <source>
        <dbReference type="ARBA" id="ARBA00003906"/>
    </source>
</evidence>
<dbReference type="GO" id="GO:0030976">
    <property type="term" value="F:thiamine pyrophosphate binding"/>
    <property type="evidence" value="ECO:0007669"/>
    <property type="project" value="InterPro"/>
</dbReference>
<keyword evidence="9" id="KW-0324">Glycolysis</keyword>
<evidence type="ECO:0000256" key="8">
    <source>
        <dbReference type="ARBA" id="ARBA00023052"/>
    </source>
</evidence>
<evidence type="ECO:0000256" key="1">
    <source>
        <dbReference type="ARBA" id="ARBA00001964"/>
    </source>
</evidence>
<dbReference type="InterPro" id="IPR001017">
    <property type="entry name" value="DH_E1"/>
</dbReference>
<organism evidence="12 13">
    <name type="scientific">Donghicola mangrovi</name>
    <dbReference type="NCBI Taxonomy" id="2729614"/>
    <lineage>
        <taxon>Bacteria</taxon>
        <taxon>Pseudomonadati</taxon>
        <taxon>Pseudomonadota</taxon>
        <taxon>Alphaproteobacteria</taxon>
        <taxon>Rhodobacterales</taxon>
        <taxon>Roseobacteraceae</taxon>
        <taxon>Donghicola</taxon>
    </lineage>
</organism>
<dbReference type="Gene3D" id="3.40.50.11610">
    <property type="entry name" value="Multifunctional 2-oxoglutarate metabolism enzyme, C-terminal domain"/>
    <property type="match status" value="1"/>
</dbReference>
<dbReference type="GO" id="GO:0005829">
    <property type="term" value="C:cytosol"/>
    <property type="evidence" value="ECO:0007669"/>
    <property type="project" value="TreeGrafter"/>
</dbReference>
<dbReference type="InterPro" id="IPR005475">
    <property type="entry name" value="Transketolase-like_Pyr-bd"/>
</dbReference>
<dbReference type="NCBIfam" id="TIGR00239">
    <property type="entry name" value="2oxo_dh_E1"/>
    <property type="match status" value="1"/>
</dbReference>
<keyword evidence="8" id="KW-0786">Thiamine pyrophosphate</keyword>
<dbReference type="AlphaFoldDB" id="A0A850PX95"/>
<comment type="subunit">
    <text evidence="4">Homodimer. Part of the 2-oxoglutarate dehydrogenase (OGDH) complex composed of E1 (2-oxoglutarate dehydrogenase), E2 (dihydrolipoamide succinyltransferase) and E3 (dihydrolipoamide dehydrogenase); the complex contains multiple copies of the three enzymatic components (E1, E2 and E3).</text>
</comment>
<dbReference type="EC" id="1.2.4.2" evidence="5"/>
<dbReference type="Pfam" id="PF02779">
    <property type="entry name" value="Transket_pyr"/>
    <property type="match status" value="1"/>
</dbReference>
<comment type="caution">
    <text evidence="12">The sequence shown here is derived from an EMBL/GenBank/DDBJ whole genome shotgun (WGS) entry which is preliminary data.</text>
</comment>
<dbReference type="PANTHER" id="PTHR23152:SF4">
    <property type="entry name" value="2-OXOADIPATE DEHYDROGENASE COMPLEX COMPONENT E1"/>
    <property type="match status" value="1"/>
</dbReference>
<dbReference type="RefSeq" id="WP_177156327.1">
    <property type="nucleotide sequence ID" value="NZ_JABCJE010000001.1"/>
</dbReference>
<dbReference type="NCBIfam" id="NF006914">
    <property type="entry name" value="PRK09404.1"/>
    <property type="match status" value="1"/>
</dbReference>
<evidence type="ECO:0000256" key="6">
    <source>
        <dbReference type="ARBA" id="ARBA00013321"/>
    </source>
</evidence>
<dbReference type="Pfam" id="PF00676">
    <property type="entry name" value="E1_dh"/>
    <property type="match status" value="1"/>
</dbReference>
<dbReference type="NCBIfam" id="NF008907">
    <property type="entry name" value="PRK12270.1"/>
    <property type="match status" value="1"/>
</dbReference>
<dbReference type="GO" id="GO:0006099">
    <property type="term" value="P:tricarboxylic acid cycle"/>
    <property type="evidence" value="ECO:0007669"/>
    <property type="project" value="TreeGrafter"/>
</dbReference>
<evidence type="ECO:0000259" key="11">
    <source>
        <dbReference type="SMART" id="SM00861"/>
    </source>
</evidence>
<dbReference type="GO" id="GO:0006096">
    <property type="term" value="P:glycolytic process"/>
    <property type="evidence" value="ECO:0007669"/>
    <property type="project" value="UniProtKB-KW"/>
</dbReference>
<dbReference type="Gene3D" id="1.10.287.1150">
    <property type="entry name" value="TPP helical domain"/>
    <property type="match status" value="1"/>
</dbReference>
<evidence type="ECO:0000256" key="9">
    <source>
        <dbReference type="ARBA" id="ARBA00023152"/>
    </source>
</evidence>
<evidence type="ECO:0000256" key="7">
    <source>
        <dbReference type="ARBA" id="ARBA00023002"/>
    </source>
</evidence>
<accession>A0A850PX95</accession>
<evidence type="ECO:0000256" key="3">
    <source>
        <dbReference type="ARBA" id="ARBA00006936"/>
    </source>
</evidence>
<dbReference type="InterPro" id="IPR031717">
    <property type="entry name" value="ODO-1/KGD_C"/>
</dbReference>
<dbReference type="SUPFAM" id="SSF52518">
    <property type="entry name" value="Thiamin diphosphate-binding fold (THDP-binding)"/>
    <property type="match status" value="2"/>
</dbReference>
<evidence type="ECO:0000313" key="12">
    <source>
        <dbReference type="EMBL" id="NVO21827.1"/>
    </source>
</evidence>
<protein>
    <recommendedName>
        <fullName evidence="6">2-oxoglutarate dehydrogenase E1 component</fullName>
        <ecNumber evidence="5">1.2.4.2</ecNumber>
    </recommendedName>
    <alternativeName>
        <fullName evidence="10">Alpha-ketoglutarate dehydrogenase</fullName>
    </alternativeName>
</protein>
<dbReference type="Proteomes" id="UP000592216">
    <property type="component" value="Unassembled WGS sequence"/>
</dbReference>
<dbReference type="InterPro" id="IPR011603">
    <property type="entry name" value="2oxoglutarate_DH_E1"/>
</dbReference>
<evidence type="ECO:0000256" key="4">
    <source>
        <dbReference type="ARBA" id="ARBA00011301"/>
    </source>
</evidence>
<name>A0A850PX95_9RHOB</name>
<proteinExistence type="inferred from homology"/>
<dbReference type="InterPro" id="IPR032106">
    <property type="entry name" value="2-oxogl_dehyd_N"/>
</dbReference>
<keyword evidence="7 12" id="KW-0560">Oxidoreductase</keyword>
<dbReference type="Pfam" id="PF16078">
    <property type="entry name" value="2-oxogl_dehyd_N"/>
    <property type="match status" value="1"/>
</dbReference>
<dbReference type="FunFam" id="3.40.50.12470:FF:000003">
    <property type="entry name" value="2-oxoglutarate dehydrogenase E1 component"/>
    <property type="match status" value="1"/>
</dbReference>
<comment type="function">
    <text evidence="2">E1 component of the 2-oxoglutarate dehydrogenase (OGDH) complex which catalyzes the decarboxylation of 2-oxoglutarate, the first step in the conversion of 2-oxoglutarate to succinyl-CoA and CO(2).</text>
</comment>
<dbReference type="CDD" id="cd02016">
    <property type="entry name" value="TPP_E1_OGDC_like"/>
    <property type="match status" value="1"/>
</dbReference>
<evidence type="ECO:0000256" key="10">
    <source>
        <dbReference type="ARBA" id="ARBA00030680"/>
    </source>
</evidence>
<evidence type="ECO:0000313" key="13">
    <source>
        <dbReference type="Proteomes" id="UP000592216"/>
    </source>
</evidence>
<dbReference type="GO" id="GO:0004591">
    <property type="term" value="F:oxoglutarate dehydrogenase (succinyl-transferring) activity"/>
    <property type="evidence" value="ECO:0007669"/>
    <property type="project" value="UniProtKB-EC"/>
</dbReference>
<comment type="similarity">
    <text evidence="3">Belongs to the alpha-ketoglutarate dehydrogenase family.</text>
</comment>
<dbReference type="PANTHER" id="PTHR23152">
    <property type="entry name" value="2-OXOGLUTARATE DEHYDROGENASE"/>
    <property type="match status" value="1"/>
</dbReference>
<dbReference type="Gene3D" id="3.40.50.970">
    <property type="match status" value="1"/>
</dbReference>
<dbReference type="Gene3D" id="3.40.50.12470">
    <property type="match status" value="1"/>
</dbReference>
<dbReference type="GO" id="GO:0045252">
    <property type="term" value="C:oxoglutarate dehydrogenase complex"/>
    <property type="evidence" value="ECO:0007669"/>
    <property type="project" value="TreeGrafter"/>
</dbReference>
<dbReference type="InterPro" id="IPR029061">
    <property type="entry name" value="THDP-binding"/>
</dbReference>
<feature type="domain" description="Transketolase-like pyrimidine-binding" evidence="11">
    <location>
        <begin position="631"/>
        <end position="824"/>
    </location>
</feature>
<sequence length="987" mass="110305">MTDQSPNDQFHASSFLQGHNAEYIEQLYARYATDPNSVDESWQAFFAALGDGEVEVKKEAQGASWGRTDWPPLPAGDNVWALTGEWPEAAKEVKGAGDKIKAKAAEKGVEISDEQVKRAVLDSVRALMLIRAYRIRGHLAADLDPLGLHGREPHPELDPKAYGFTEADMDRPIFIDNVLGLQVASMRQIVDIVKRTYCGTFALQYMHISDPEQSAWLKERIEGYGKEITFTREGRRAILNKLVEAEGFEKFLHVKYMGTKRFGLDGGEALIPAMEQIIKRGGALGVRDIVIGMPHRGRLSVLANVMGKPYHAIFNEFQGGSFKPEDVDGSGDVKYHLGASSDREFDGNSVHLSLTANPSHLEAVNPVVLGKVRAKQEQLGDKARTQVLPILLHGDAAFAGQGVVAECFGLSGLVGHRTGGTMHIVVNNQIGFTTAPHFSRSSPYPTDIALMVEAPIFHVNGDDPEAVVHAAKVATEFRQKFHKDVVLDIFCYRRFGHNEGDEPMFTNPQMYKQIKSHKTTLSLYTERLVKDGLIPEGEIEDMKAQFQAHLNDEFETGKTYKPNKADWLDGRWSHLNKQGEKYQRGKTAIKPETMAEVGKSLVHAPASVDIHKTVARQLDAKAQMFATGEGFDWATGEALAFGSLLTEGYPVRLAGQDSTRGTFSQRHSAFIDQTTEERYYPLNNIREGQARYEVIDSMLSEYAVLGFEYGYSLAEPNALTMWEAQFGDFANGAQIMFDQFICSGESKWLRMSGLVCLLPHGFEGQGPEHSSARLERFLQMCGQDNWIVANCSTPANYFHILRRQMHRSYRKPLVLMTPKSLLRHKLCVSKAEDFTTGSSFHRVLWDDAERGNSTTQLAADADIKRVVMCSGKVYYDLLEERDARGINDVYLLRIEQFYPFPAISLVKELERFPHAEMIWCQEEPQNQGAWTFIEPNIEWVLRRIKATHGRPRYVGRAASASPATGLASQHKAQQAALVDEALTIEGK</sequence>
<dbReference type="EMBL" id="JABCJE010000001">
    <property type="protein sequence ID" value="NVO21827.1"/>
    <property type="molecule type" value="Genomic_DNA"/>
</dbReference>
<reference evidence="12 13" key="1">
    <citation type="submission" date="2020-04" db="EMBL/GenBank/DDBJ databases">
        <title>Donghicola sp., a member of the Rhodobacteraceae family isolated from mangrove forest in Thailand.</title>
        <authorList>
            <person name="Charoenyingcharoen P."/>
            <person name="Yukphan P."/>
        </authorList>
    </citation>
    <scope>NUCLEOTIDE SEQUENCE [LARGE SCALE GENOMIC DNA]</scope>
    <source>
        <strain evidence="12 13">B5-SW-15</strain>
    </source>
</reference>
<dbReference type="Pfam" id="PF16870">
    <property type="entry name" value="OxoGdeHyase_C"/>
    <property type="match status" value="1"/>
</dbReference>
<dbReference type="InterPro" id="IPR042179">
    <property type="entry name" value="KGD_C_sf"/>
</dbReference>
<dbReference type="SMART" id="SM00861">
    <property type="entry name" value="Transket_pyr"/>
    <property type="match status" value="1"/>
</dbReference>
<comment type="cofactor">
    <cofactor evidence="1">
        <name>thiamine diphosphate</name>
        <dbReference type="ChEBI" id="CHEBI:58937"/>
    </cofactor>
</comment>
<gene>
    <name evidence="12" type="ORF">HJ536_00515</name>
</gene>
<evidence type="ECO:0000256" key="5">
    <source>
        <dbReference type="ARBA" id="ARBA00012280"/>
    </source>
</evidence>